<geneLocation type="mitochondrion" evidence="7"/>
<evidence type="ECO:0000256" key="6">
    <source>
        <dbReference type="ARBA" id="ARBA00035157"/>
    </source>
</evidence>
<dbReference type="InterPro" id="IPR036419">
    <property type="entry name" value="Ribosomal_S3_C_sf"/>
</dbReference>
<dbReference type="GO" id="GO:0003735">
    <property type="term" value="F:structural constituent of ribosome"/>
    <property type="evidence" value="ECO:0007669"/>
    <property type="project" value="InterPro"/>
</dbReference>
<evidence type="ECO:0000313" key="8">
    <source>
        <dbReference type="Proteomes" id="UP000016926"/>
    </source>
</evidence>
<evidence type="ECO:0000256" key="4">
    <source>
        <dbReference type="ARBA" id="ARBA00023128"/>
    </source>
</evidence>
<evidence type="ECO:0000256" key="2">
    <source>
        <dbReference type="ARBA" id="ARBA00010761"/>
    </source>
</evidence>
<dbReference type="Gene3D" id="3.30.1140.32">
    <property type="entry name" value="Ribosomal protein S3, C-terminal domain"/>
    <property type="match status" value="1"/>
</dbReference>
<dbReference type="InterPro" id="IPR007980">
    <property type="entry name" value="Ribosomal_uS3m_fun"/>
</dbReference>
<dbReference type="GO" id="GO:0006412">
    <property type="term" value="P:translation"/>
    <property type="evidence" value="ECO:0007669"/>
    <property type="project" value="InterPro"/>
</dbReference>
<gene>
    <name evidence="7" type="primary">rps3</name>
</gene>
<comment type="subcellular location">
    <subcellularLocation>
        <location evidence="1">Mitochondrion</location>
    </subcellularLocation>
</comment>
<name>A0A7G8ZGE5_RHOT1</name>
<evidence type="ECO:0000313" key="7">
    <source>
        <dbReference type="EMBL" id="QNL17830.1"/>
    </source>
</evidence>
<evidence type="ECO:0000256" key="5">
    <source>
        <dbReference type="ARBA" id="ARBA00023274"/>
    </source>
</evidence>
<dbReference type="GO" id="GO:0005840">
    <property type="term" value="C:ribosome"/>
    <property type="evidence" value="ECO:0007669"/>
    <property type="project" value="UniProtKB-KW"/>
</dbReference>
<sequence length="207" mass="22401">MNAYQFAKSNAANLLKTERYATAVVTACLSAHEGLLLAKPIFAVQQHKVTVHVFYYWPGRTLQHASIATLGGALTSCFASKVVELRLVQLSNMSLDSSILAQCLALQGNKLPFNRIAELLKSLLTPVFNDAMPANSLALPVSSLTGLQIKLSGRLTTQRYGPRQTVSLTHMGSAAKSSIGMTDYSQFTAKNKLGAFTVKVWLSQHSS</sequence>
<evidence type="ECO:0000256" key="3">
    <source>
        <dbReference type="ARBA" id="ARBA00022980"/>
    </source>
</evidence>
<keyword evidence="5" id="KW-0687">Ribonucleoprotein</keyword>
<protein>
    <recommendedName>
        <fullName evidence="6">Small ribosomal subunit protein uS3m</fullName>
    </recommendedName>
</protein>
<dbReference type="GO" id="GO:1990904">
    <property type="term" value="C:ribonucleoprotein complex"/>
    <property type="evidence" value="ECO:0007669"/>
    <property type="project" value="UniProtKB-KW"/>
</dbReference>
<dbReference type="AlphaFoldDB" id="A0A7G8ZGE5"/>
<dbReference type="GO" id="GO:0005739">
    <property type="term" value="C:mitochondrion"/>
    <property type="evidence" value="ECO:0007669"/>
    <property type="project" value="UniProtKB-SubCell"/>
</dbReference>
<accession>A0A7G8ZGE5</accession>
<comment type="similarity">
    <text evidence="2">Belongs to the universal ribosomal protein uS3 family.</text>
</comment>
<reference evidence="7 8" key="1">
    <citation type="journal article" date="2020" name="FEMS Yeast Res.">
        <title>The complete mitochondrial genome of the lipid-producing yeast Rhodotorula toruloides.</title>
        <authorList>
            <person name="Zhou R."/>
            <person name="Zhu Z."/>
            <person name="Zhang S."/>
            <person name="Zhao Z.K."/>
        </authorList>
    </citation>
    <scope>NUCLEOTIDE SEQUENCE [LARGE SCALE GENOMIC DNA]</scope>
    <source>
        <strain evidence="7 8">NP11</strain>
    </source>
</reference>
<dbReference type="Proteomes" id="UP000016926">
    <property type="component" value="Mitochondrion"/>
</dbReference>
<keyword evidence="3 7" id="KW-0689">Ribosomal protein</keyword>
<proteinExistence type="inferred from homology"/>
<keyword evidence="4 7" id="KW-0496">Mitochondrion</keyword>
<dbReference type="EMBL" id="MT362617">
    <property type="protein sequence ID" value="QNL17830.1"/>
    <property type="molecule type" value="Genomic_DNA"/>
</dbReference>
<evidence type="ECO:0000256" key="1">
    <source>
        <dbReference type="ARBA" id="ARBA00004173"/>
    </source>
</evidence>
<dbReference type="SUPFAM" id="SSF54821">
    <property type="entry name" value="Ribosomal protein S3 C-terminal domain"/>
    <property type="match status" value="1"/>
</dbReference>
<keyword evidence="8" id="KW-1185">Reference proteome</keyword>
<organism evidence="7 8">
    <name type="scientific">Rhodotorula toruloides (strain NP11)</name>
    <name type="common">Yeast</name>
    <name type="synonym">Rhodosporidium toruloides</name>
    <dbReference type="NCBI Taxonomy" id="1130832"/>
    <lineage>
        <taxon>Eukaryota</taxon>
        <taxon>Fungi</taxon>
        <taxon>Dikarya</taxon>
        <taxon>Basidiomycota</taxon>
        <taxon>Pucciniomycotina</taxon>
        <taxon>Microbotryomycetes</taxon>
        <taxon>Sporidiobolales</taxon>
        <taxon>Sporidiobolaceae</taxon>
        <taxon>Rhodotorula</taxon>
    </lineage>
</organism>
<dbReference type="Pfam" id="PF05316">
    <property type="entry name" value="VAR1"/>
    <property type="match status" value="1"/>
</dbReference>